<dbReference type="PANTHER" id="PTHR34472:SF1">
    <property type="entry name" value="SULFUR CARRIER PROTEIN THIS"/>
    <property type="match status" value="1"/>
</dbReference>
<name>A0A2N9X7Y7_9NEIS</name>
<evidence type="ECO:0000313" key="2">
    <source>
        <dbReference type="Proteomes" id="UP000230202"/>
    </source>
</evidence>
<protein>
    <submittedName>
        <fullName evidence="1">Thiamine biosynthesis protein ThiS</fullName>
    </submittedName>
</protein>
<organism evidence="1 2">
    <name type="scientific">Snodgrassella alvi</name>
    <dbReference type="NCBI Taxonomy" id="1196083"/>
    <lineage>
        <taxon>Bacteria</taxon>
        <taxon>Pseudomonadati</taxon>
        <taxon>Pseudomonadota</taxon>
        <taxon>Betaproteobacteria</taxon>
        <taxon>Neisseriales</taxon>
        <taxon>Neisseriaceae</taxon>
        <taxon>Snodgrassella</taxon>
    </lineage>
</organism>
<proteinExistence type="predicted"/>
<dbReference type="InterPro" id="IPR010035">
    <property type="entry name" value="Thi_S"/>
</dbReference>
<dbReference type="SUPFAM" id="SSF54285">
    <property type="entry name" value="MoaD/ThiS"/>
    <property type="match status" value="1"/>
</dbReference>
<dbReference type="RefSeq" id="WP_100140766.1">
    <property type="nucleotide sequence ID" value="NZ_CP159767.2"/>
</dbReference>
<dbReference type="InterPro" id="IPR012675">
    <property type="entry name" value="Beta-grasp_dom_sf"/>
</dbReference>
<dbReference type="EMBL" id="MEIL01000023">
    <property type="protein sequence ID" value="PIT39996.1"/>
    <property type="molecule type" value="Genomic_DNA"/>
</dbReference>
<evidence type="ECO:0000313" key="1">
    <source>
        <dbReference type="EMBL" id="PIT39996.1"/>
    </source>
</evidence>
<dbReference type="OrthoDB" id="9800283at2"/>
<dbReference type="InterPro" id="IPR016155">
    <property type="entry name" value="Mopterin_synth/thiamin_S_b"/>
</dbReference>
<accession>A0A2N9X7Y7</accession>
<reference evidence="1" key="1">
    <citation type="journal article" date="2017" name="MBio">
        <title>Type VI secretion-mediated competition in the bee gut microbiome.</title>
        <authorList>
            <person name="Steele M.I."/>
            <person name="Kwong W.K."/>
            <person name="Powell J.E."/>
            <person name="Whiteley M."/>
            <person name="Moran N.A."/>
        </authorList>
    </citation>
    <scope>NUCLEOTIDE SEQUENCE [LARGE SCALE GENOMIC DNA]</scope>
    <source>
        <strain evidence="1">WkB273</strain>
    </source>
</reference>
<dbReference type="NCBIfam" id="TIGR01683">
    <property type="entry name" value="thiS"/>
    <property type="match status" value="1"/>
</dbReference>
<dbReference type="AlphaFoldDB" id="A0A2N9X7Y7"/>
<dbReference type="CDD" id="cd00565">
    <property type="entry name" value="Ubl_ThiS"/>
    <property type="match status" value="1"/>
</dbReference>
<dbReference type="Gene3D" id="3.10.20.30">
    <property type="match status" value="1"/>
</dbReference>
<dbReference type="InterPro" id="IPR003749">
    <property type="entry name" value="ThiS/MoaD-like"/>
</dbReference>
<gene>
    <name evidence="1" type="ORF">BHC54_04375</name>
</gene>
<sequence>MKLCVNDEVIEFDGRTLGELVVHINPETPFAVAVNTAFVARKEYGGYVLQEQDKVDIVSPVVGG</sequence>
<dbReference type="Proteomes" id="UP000230202">
    <property type="component" value="Unassembled WGS sequence"/>
</dbReference>
<dbReference type="PANTHER" id="PTHR34472">
    <property type="entry name" value="SULFUR CARRIER PROTEIN THIS"/>
    <property type="match status" value="1"/>
</dbReference>
<keyword evidence="2" id="KW-1185">Reference proteome</keyword>
<comment type="caution">
    <text evidence="1">The sequence shown here is derived from an EMBL/GenBank/DDBJ whole genome shotgun (WGS) entry which is preliminary data.</text>
</comment>
<dbReference type="Pfam" id="PF02597">
    <property type="entry name" value="ThiS"/>
    <property type="match status" value="1"/>
</dbReference>